<evidence type="ECO:0000256" key="8">
    <source>
        <dbReference type="ARBA" id="ARBA00023136"/>
    </source>
</evidence>
<feature type="domain" description="SUEL-type lectin" evidence="19">
    <location>
        <begin position="182"/>
        <end position="274"/>
    </location>
</feature>
<evidence type="ECO:0000313" key="21">
    <source>
        <dbReference type="RefSeq" id="XP_030620640.1"/>
    </source>
</evidence>
<accession>A0A6J2UK57</accession>
<dbReference type="FunFam" id="1.10.287.70:FF:000086">
    <property type="entry name" value="Polycystic kidney disease 2"/>
    <property type="match status" value="1"/>
</dbReference>
<dbReference type="FunCoup" id="A0A6J2UK57">
    <property type="interactions" value="911"/>
</dbReference>
<dbReference type="Pfam" id="PF02140">
    <property type="entry name" value="SUEL_Lectin"/>
    <property type="match status" value="1"/>
</dbReference>
<dbReference type="PROSITE" id="PS50095">
    <property type="entry name" value="PLAT"/>
    <property type="match status" value="1"/>
</dbReference>
<reference evidence="21" key="1">
    <citation type="submission" date="2025-08" db="UniProtKB">
        <authorList>
            <consortium name="RefSeq"/>
        </authorList>
    </citation>
    <scope>IDENTIFICATION</scope>
</reference>
<dbReference type="InterPro" id="IPR016186">
    <property type="entry name" value="C-type_lectin-like/link_sf"/>
</dbReference>
<dbReference type="InterPro" id="IPR000203">
    <property type="entry name" value="GPS"/>
</dbReference>
<evidence type="ECO:0000259" key="16">
    <source>
        <dbReference type="PROSITE" id="PS50041"/>
    </source>
</evidence>
<sequence length="2515" mass="278678">MNTRLPQLVGGQRVKMSKHSHSTLLLVVTLHVLSVCAQDDSEGLLCPENQEAFDGSCYEFVTLQHTFLSAQAWCERGGGHLAFILNDEMQQFLQRHLQPKQNWWLGLAPISVNLTLDSTATEGPLSWLDGSDVSYSNWVTEPAMGAGCGYILSNSGYQWEATANCSQELYFICEFESGQSLACVDHNATLQCGSGQVIEIDDSFYGRKTVHYCRASTSAAVSSSQEECSWVDVVEIVTEHCHGLQVCQASADVASFGEPCPGLGSYLSVEYHCKDGLHLIMSKLAAVFDNVTITIKWLLHPFQGNLSCTLSAGDGHTIDPYIPQELESSVIHKYNHAGVYTVGVECTTSEWHVTAQKMITIQEELGEFGVVRCYSMNQSMSSDNCMALYGSLMTVQVELDGGTNITYKIQHGETVLATSSAIRGIIPHNITLNPDVQQKLGIGCHQLNVVASNGVTAEDVSLALKLCLVEPVEGLTGSVMSEHIQCPVSELYVNVSMDRGAPAQLLFQVLGGNQSFSEMREIQNGSMQLFTIPNRIRGMLQVKVRAWNAFSAMDVDAGNTRVRCYRNSTGEHLRVQRNDNLEIRANPQNPAIGTNEVTLELNGLQGNPNLFTFSWSCSENCHCPVSTTQESHVISADCLPQPFRFSLYSVTATRRVGNRETQTATKCITVTPGADINVRIRCANCDPVNVNSGVNLQLDCEGCQKIFWFFEDTSAVSGPLSTCYADSNIKQLISKGQDVSSLTVPSNTLTAAQQNIKVVAYGTQGDRSGYDTFTIPLFTESTSVSPTSLSPTVPSLRPSTASASQTSPYQSPTPVRQLSCDISPSVGDVLSPFTITCTPVSFFCTAGPCTYSFSTANGNYLSSGNEPVGSLLFLPKGDINNNKILILVATVENTAGETINTTLSVQVGDSSLGSTVQDLQNIVSNQVLQLQQSGQLTGASLAQIYQSVSDRLNGNSTDEQEKNAREQLREEMLSNMGEVINGAPLRNPMEVQVAAGTLLSLTEQGDELTTAAQVQASSLLANLSESLALMTSEEVDTEQMLEVTTPIVEAAGNILKVSGKTDKQNEISAFLLDSMENVQNALLAGKKPNQEPAVLNTPEISVYVNRMSPDNLHKQSFNIQNSSAASFTLPALGAEIMSMREPVDVRMMSFGINPFSWSEGEPISGAVGGLSLTTENGSLIPVTNLPEEIEILLPRVETVEVNSTLLDLGNFSTLMINVTTPNTSLVLKLEPTEETALHLSLGFQNYPNETYYEAQTQMPQEGSSLEERYTWVLGPGDMTVEVGVYYLLVRPVVEAGVNSTNTSVFITSIAAQCKYWDESKTNWSDYGCRVGPLTTTLVTQCLCNHLTFFGSSFFVMPNLVDVSRTAELFATFVNNPVVVCFVGAIFLVYVVVVIWARRKDIQDASKVKVTVLGDNDPLAEYRYLLNISTGHRRGASTSSQVTVTLLGTEGESEPHHLTDLDKPVFERGGIDMFLLTTPFSLGELQGIRLWHDNSGDHPSWYVNKAMVQDLETGQKWHFLCSSWLSIDMGECVLDKVFPVATEADLKAFSNLFFMKTVKDFRDGHIWFSVISRPPNSNFTRVQRVSCCFSLLLCTMLTSIMFWGVPTDPSEQTMDLGHIEFTWQQVMIGIQSSIIMFPINLLIVSIFRNVRPRENKSEKPVKQQGKTEPTKQGKTGRVSPSQPPSPQSDHRELTPDAVIKDIKRIAQSLSKVMKSPTVRLEMESGKTADINTMLSMVEKIIQQQNRANGGFYSDSSKKEPSLALSLGSVNLQESSLCDSPERIPSDTQKCNLYSQYLYKQLQHVEKEMELLGPSCFSNPESYSQAVLKVQGMKGLLESQLSSSSGREQIARSPSPAEDSAEVDEKKCCQKGLPWWFVFVGWILVVATSGVSAYFTMMYGLTYGKDRSISWLISMVVSFFESLFITQPLKVLGFAVFFALVLKNPDQEEYGDVPITNTDGPDTVRIARRDSTCSFYQPPPPTDIERMRNNRIKEKKVFALIREILIYVGFLWMLLLVAYGQRDPNAYYLNQHIMKSFRNGISDSMSPKDVFTWANTTLLSNLFGQYPGFITDGNSKLVGNARLRQVRVRKSSCKIARSMHQSVHDCHAPYSWDIEDMGSYGPAWNHSQVGELNNSKAFFTPWRYQTQARLRAHPIWGGVALYRGGGFVADLGPDVQNASSLLQYLFDNTWVDMYTRAIFAEFTVYNANVNLFCIVTLMLETTAVGAFQYRSELQTVRLYQSTSGFHVFVMASEVIYFIFVLYYMFVQVQLMKQQKWAYFGNKWNLLELSIIILSWSALSVFIKRTLLGNQDVEYYQNHKDHFVSFYDTATADAALGYLIAFLVLLATIKLWHLLRLNPKLHMITATLQRAWNDISGFLVVMTIMFLAYSIACNLMYGWKLYSYRTLLHAAQTVVSLQLGIFNYEEILDYNPVLGAFLIGSCIIFMTFVVLNLFISVILVAFSEEQLHHKPSEEEEIVDLMLMKLCSLFGIKCKKKETEECIKVNHLTGHTTTPSVIS</sequence>
<feature type="transmembrane region" description="Helical" evidence="14">
    <location>
        <begin position="1873"/>
        <end position="1895"/>
    </location>
</feature>
<proteinExistence type="inferred from homology"/>
<feature type="transmembrane region" description="Helical" evidence="14">
    <location>
        <begin position="1995"/>
        <end position="2017"/>
    </location>
</feature>
<dbReference type="InterPro" id="IPR001024">
    <property type="entry name" value="PLAT/LH2_dom"/>
</dbReference>
<dbReference type="InterPro" id="IPR016187">
    <property type="entry name" value="CTDL_fold"/>
</dbReference>
<dbReference type="CDD" id="cd01752">
    <property type="entry name" value="PLAT_polycystin"/>
    <property type="match status" value="1"/>
</dbReference>
<feature type="transmembrane region" description="Helical" evidence="14">
    <location>
        <begin position="2332"/>
        <end position="2352"/>
    </location>
</feature>
<feature type="domain" description="C-type lectin" evidence="16">
    <location>
        <begin position="53"/>
        <end position="174"/>
    </location>
</feature>
<comment type="subcellular location">
    <subcellularLocation>
        <location evidence="1">Membrane</location>
        <topology evidence="1">Multi-pass membrane protein</topology>
    </subcellularLocation>
</comment>
<feature type="transmembrane region" description="Helical" evidence="14">
    <location>
        <begin position="1907"/>
        <end position="1940"/>
    </location>
</feature>
<evidence type="ECO:0000256" key="4">
    <source>
        <dbReference type="ARBA" id="ARBA00022729"/>
    </source>
</evidence>
<evidence type="ECO:0000256" key="12">
    <source>
        <dbReference type="PROSITE-ProRule" id="PRU00152"/>
    </source>
</evidence>
<keyword evidence="4 15" id="KW-0732">Signal</keyword>
<dbReference type="InterPro" id="IPR046791">
    <property type="entry name" value="Polycystin_dom"/>
</dbReference>
<dbReference type="InterPro" id="IPR003915">
    <property type="entry name" value="PKD_2"/>
</dbReference>
<dbReference type="GO" id="GO:0030246">
    <property type="term" value="F:carbohydrate binding"/>
    <property type="evidence" value="ECO:0007669"/>
    <property type="project" value="UniProtKB-KW"/>
</dbReference>
<feature type="chain" id="PRO_5026844391" evidence="15">
    <location>
        <begin position="38"/>
        <end position="2515"/>
    </location>
</feature>
<evidence type="ECO:0000256" key="5">
    <source>
        <dbReference type="ARBA" id="ARBA00022734"/>
    </source>
</evidence>
<dbReference type="Pfam" id="PF02010">
    <property type="entry name" value="REJ"/>
    <property type="match status" value="1"/>
</dbReference>
<feature type="transmembrane region" description="Helical" evidence="14">
    <location>
        <begin position="2430"/>
        <end position="2459"/>
    </location>
</feature>
<evidence type="ECO:0000256" key="2">
    <source>
        <dbReference type="ARBA" id="ARBA00007200"/>
    </source>
</evidence>
<evidence type="ECO:0000259" key="17">
    <source>
        <dbReference type="PROSITE" id="PS50095"/>
    </source>
</evidence>
<feature type="transmembrane region" description="Helical" evidence="14">
    <location>
        <begin position="1584"/>
        <end position="1604"/>
    </location>
</feature>
<dbReference type="Gene3D" id="2.60.220.50">
    <property type="match status" value="1"/>
</dbReference>
<comment type="similarity">
    <text evidence="2">Belongs to the polycystin family.</text>
</comment>
<dbReference type="SMART" id="SM00034">
    <property type="entry name" value="CLECT"/>
    <property type="match status" value="1"/>
</dbReference>
<feature type="region of interest" description="Disordered" evidence="13">
    <location>
        <begin position="1840"/>
        <end position="1861"/>
    </location>
</feature>
<evidence type="ECO:0000256" key="14">
    <source>
        <dbReference type="SAM" id="Phobius"/>
    </source>
</evidence>
<dbReference type="GO" id="GO:0005509">
    <property type="term" value="F:calcium ion binding"/>
    <property type="evidence" value="ECO:0007669"/>
    <property type="project" value="InterPro"/>
</dbReference>
<evidence type="ECO:0000256" key="1">
    <source>
        <dbReference type="ARBA" id="ARBA00004141"/>
    </source>
</evidence>
<evidence type="ECO:0000256" key="10">
    <source>
        <dbReference type="ARBA" id="ARBA00023180"/>
    </source>
</evidence>
<feature type="domain" description="PLAT" evidence="17">
    <location>
        <begin position="1421"/>
        <end position="1538"/>
    </location>
</feature>
<dbReference type="Gene3D" id="3.10.100.10">
    <property type="entry name" value="Mannose-Binding Protein A, subunit A"/>
    <property type="match status" value="1"/>
</dbReference>
<keyword evidence="7 14" id="KW-1133">Transmembrane helix</keyword>
<name>A0A6J2UK57_CHACN</name>
<dbReference type="Gene3D" id="2.60.120.740">
    <property type="match status" value="1"/>
</dbReference>
<evidence type="ECO:0000256" key="15">
    <source>
        <dbReference type="SAM" id="SignalP"/>
    </source>
</evidence>
<dbReference type="InterPro" id="IPR046338">
    <property type="entry name" value="GAIN_dom_sf"/>
</dbReference>
<feature type="transmembrane region" description="Helical" evidence="14">
    <location>
        <begin position="2283"/>
        <end position="2300"/>
    </location>
</feature>
<evidence type="ECO:0000256" key="3">
    <source>
        <dbReference type="ARBA" id="ARBA00022692"/>
    </source>
</evidence>
<dbReference type="InterPro" id="IPR002859">
    <property type="entry name" value="PKD/REJ-like"/>
</dbReference>
<feature type="region of interest" description="Disordered" evidence="13">
    <location>
        <begin position="1653"/>
        <end position="1692"/>
    </location>
</feature>
<keyword evidence="10" id="KW-0325">Glycoprotein</keyword>
<protein>
    <submittedName>
        <fullName evidence="21">Polycystic kidney disease protein 1-like 2 isoform X1</fullName>
    </submittedName>
</protein>
<dbReference type="InterPro" id="IPR001304">
    <property type="entry name" value="C-type_lectin-like"/>
</dbReference>
<dbReference type="PROSITE" id="PS50228">
    <property type="entry name" value="SUEL_LECTIN"/>
    <property type="match status" value="1"/>
</dbReference>
<keyword evidence="6" id="KW-0677">Repeat</keyword>
<dbReference type="OrthoDB" id="10264154at2759"/>
<dbReference type="PANTHER" id="PTHR10877">
    <property type="entry name" value="POLYCYSTIN FAMILY MEMBER"/>
    <property type="match status" value="1"/>
</dbReference>
<comment type="caution">
    <text evidence="12">Lacks conserved residue(s) required for the propagation of feature annotation.</text>
</comment>
<dbReference type="GeneID" id="115804375"/>
<evidence type="ECO:0000256" key="6">
    <source>
        <dbReference type="ARBA" id="ARBA00022737"/>
    </source>
</evidence>
<evidence type="ECO:0000256" key="9">
    <source>
        <dbReference type="ARBA" id="ARBA00023157"/>
    </source>
</evidence>
<dbReference type="SMART" id="SM00308">
    <property type="entry name" value="LH2"/>
    <property type="match status" value="1"/>
</dbReference>
<dbReference type="Pfam" id="PF20519">
    <property type="entry name" value="Polycystin_dom"/>
    <property type="match status" value="1"/>
</dbReference>
<evidence type="ECO:0000256" key="11">
    <source>
        <dbReference type="PIRSR" id="PIRSR603915-2"/>
    </source>
</evidence>
<dbReference type="InParanoid" id="A0A6J2UK57"/>
<dbReference type="PROSITE" id="PS50221">
    <property type="entry name" value="GAIN_B"/>
    <property type="match status" value="1"/>
</dbReference>
<feature type="compositionally biased region" description="Polar residues" evidence="13">
    <location>
        <begin position="801"/>
        <end position="814"/>
    </location>
</feature>
<dbReference type="RefSeq" id="XP_030620640.1">
    <property type="nucleotide sequence ID" value="XM_030764780.1"/>
</dbReference>
<dbReference type="SUPFAM" id="SSF49723">
    <property type="entry name" value="Lipase/lipooxygenase domain (PLAT/LH2 domain)"/>
    <property type="match status" value="1"/>
</dbReference>
<dbReference type="SUPFAM" id="SSF56436">
    <property type="entry name" value="C-type lectin-like"/>
    <property type="match status" value="1"/>
</dbReference>
<dbReference type="Pfam" id="PF01477">
    <property type="entry name" value="PLAT"/>
    <property type="match status" value="1"/>
</dbReference>
<dbReference type="InterPro" id="IPR000922">
    <property type="entry name" value="Lectin_gal-bd_dom"/>
</dbReference>
<keyword evidence="5" id="KW-0430">Lectin</keyword>
<dbReference type="PROSITE" id="PS50041">
    <property type="entry name" value="C_TYPE_LECTIN_2"/>
    <property type="match status" value="1"/>
</dbReference>
<keyword evidence="9" id="KW-1015">Disulfide bond</keyword>
<evidence type="ECO:0000259" key="19">
    <source>
        <dbReference type="PROSITE" id="PS50228"/>
    </source>
</evidence>
<evidence type="ECO:0000313" key="20">
    <source>
        <dbReference type="Proteomes" id="UP000504632"/>
    </source>
</evidence>
<feature type="disulfide bond" evidence="11">
    <location>
        <begin position="2091"/>
        <end position="2104"/>
    </location>
</feature>
<evidence type="ECO:0000256" key="13">
    <source>
        <dbReference type="SAM" id="MobiDB-lite"/>
    </source>
</evidence>
<dbReference type="GO" id="GO:0050982">
    <property type="term" value="P:detection of mechanical stimulus"/>
    <property type="evidence" value="ECO:0007669"/>
    <property type="project" value="TreeGrafter"/>
</dbReference>
<dbReference type="FunFam" id="2.60.60.20:FF:000008">
    <property type="entry name" value="Polycystic kidney disease 1-like 2, isoform CRA_a"/>
    <property type="match status" value="1"/>
</dbReference>
<feature type="signal peptide" evidence="15">
    <location>
        <begin position="1"/>
        <end position="37"/>
    </location>
</feature>
<dbReference type="InterPro" id="IPR036392">
    <property type="entry name" value="PLAT/LH2_dom_sf"/>
</dbReference>
<dbReference type="InterPro" id="IPR043159">
    <property type="entry name" value="Lectin_gal-bd_sf"/>
</dbReference>
<keyword evidence="3 14" id="KW-0812">Transmembrane</keyword>
<dbReference type="Pfam" id="PF00059">
    <property type="entry name" value="Lectin_C"/>
    <property type="match status" value="1"/>
</dbReference>
<dbReference type="GO" id="GO:0016020">
    <property type="term" value="C:membrane"/>
    <property type="evidence" value="ECO:0007669"/>
    <property type="project" value="UniProtKB-SubCell"/>
</dbReference>
<keyword evidence="8 14" id="KW-0472">Membrane</keyword>
<feature type="region of interest" description="Disordered" evidence="13">
    <location>
        <begin position="783"/>
        <end position="814"/>
    </location>
</feature>
<dbReference type="GO" id="GO:0005262">
    <property type="term" value="F:calcium channel activity"/>
    <property type="evidence" value="ECO:0007669"/>
    <property type="project" value="TreeGrafter"/>
</dbReference>
<feature type="transmembrane region" description="Helical" evidence="14">
    <location>
        <begin position="1624"/>
        <end position="1646"/>
    </location>
</feature>
<dbReference type="InterPro" id="IPR013122">
    <property type="entry name" value="PKD1_2_channel"/>
</dbReference>
<gene>
    <name evidence="21" type="primary">LOC115804375</name>
</gene>
<feature type="compositionally biased region" description="Polar residues" evidence="13">
    <location>
        <begin position="1663"/>
        <end position="1672"/>
    </location>
</feature>
<organism evidence="20 21">
    <name type="scientific">Chanos chanos</name>
    <name type="common">Milkfish</name>
    <name type="synonym">Mugil chanos</name>
    <dbReference type="NCBI Taxonomy" id="29144"/>
    <lineage>
        <taxon>Eukaryota</taxon>
        <taxon>Metazoa</taxon>
        <taxon>Chordata</taxon>
        <taxon>Craniata</taxon>
        <taxon>Vertebrata</taxon>
        <taxon>Euteleostomi</taxon>
        <taxon>Actinopterygii</taxon>
        <taxon>Neopterygii</taxon>
        <taxon>Teleostei</taxon>
        <taxon>Ostariophysi</taxon>
        <taxon>Gonorynchiformes</taxon>
        <taxon>Chanidae</taxon>
        <taxon>Chanos</taxon>
    </lineage>
</organism>
<dbReference type="Pfam" id="PF01825">
    <property type="entry name" value="GPS"/>
    <property type="match status" value="1"/>
</dbReference>
<feature type="transmembrane region" description="Helical" evidence="14">
    <location>
        <begin position="2372"/>
        <end position="2394"/>
    </location>
</feature>
<feature type="transmembrane region" description="Helical" evidence="14">
    <location>
        <begin position="1376"/>
        <end position="1396"/>
    </location>
</feature>
<dbReference type="InterPro" id="IPR051223">
    <property type="entry name" value="Polycystin"/>
</dbReference>
<dbReference type="InterPro" id="IPR042060">
    <property type="entry name" value="PLAT_polycystin1"/>
</dbReference>
<dbReference type="PANTHER" id="PTHR10877:SF134">
    <property type="entry name" value="POLYCYSTIN-1-LIKE PROTEIN 2"/>
    <property type="match status" value="1"/>
</dbReference>
<evidence type="ECO:0000256" key="7">
    <source>
        <dbReference type="ARBA" id="ARBA00022989"/>
    </source>
</evidence>
<feature type="compositionally biased region" description="Low complexity" evidence="13">
    <location>
        <begin position="783"/>
        <end position="800"/>
    </location>
</feature>
<dbReference type="CDD" id="cd22831">
    <property type="entry name" value="Gal_Rha_Lectin_PKD1L2"/>
    <property type="match status" value="1"/>
</dbReference>
<keyword evidence="20" id="KW-1185">Reference proteome</keyword>
<dbReference type="Proteomes" id="UP000504632">
    <property type="component" value="Chromosome 2"/>
</dbReference>
<evidence type="ECO:0000259" key="18">
    <source>
        <dbReference type="PROSITE" id="PS50221"/>
    </source>
</evidence>
<dbReference type="Pfam" id="PF08016">
    <property type="entry name" value="PKD_channel"/>
    <property type="match status" value="1"/>
</dbReference>
<feature type="domain" description="GAIN-B" evidence="18">
    <location>
        <begin position="1190"/>
        <end position="1363"/>
    </location>
</feature>
<dbReference type="InterPro" id="IPR057244">
    <property type="entry name" value="GAIN_B"/>
</dbReference>
<dbReference type="SMART" id="SM00303">
    <property type="entry name" value="GPS"/>
    <property type="match status" value="1"/>
</dbReference>
<dbReference type="PRINTS" id="PR01433">
    <property type="entry name" value="POLYCYSTIN2"/>
</dbReference>
<dbReference type="CDD" id="cd00037">
    <property type="entry name" value="CLECT"/>
    <property type="match status" value="1"/>
</dbReference>
<dbReference type="Gene3D" id="2.60.60.20">
    <property type="entry name" value="PLAT/LH2 domain"/>
    <property type="match status" value="1"/>
</dbReference>
<dbReference type="Gene3D" id="1.10.287.70">
    <property type="match status" value="1"/>
</dbReference>
<feature type="transmembrane region" description="Helical" evidence="14">
    <location>
        <begin position="2243"/>
        <end position="2263"/>
    </location>
</feature>